<proteinExistence type="predicted"/>
<evidence type="ECO:0000256" key="3">
    <source>
        <dbReference type="ARBA" id="ARBA00022840"/>
    </source>
</evidence>
<dbReference type="PROSITE" id="PS50893">
    <property type="entry name" value="ABC_TRANSPORTER_2"/>
    <property type="match status" value="1"/>
</dbReference>
<dbReference type="InterPro" id="IPR027417">
    <property type="entry name" value="P-loop_NTPase"/>
</dbReference>
<dbReference type="Pfam" id="PF00005">
    <property type="entry name" value="ABC_tran"/>
    <property type="match status" value="1"/>
</dbReference>
<dbReference type="InterPro" id="IPR051782">
    <property type="entry name" value="ABC_Transporter_VariousFunc"/>
</dbReference>
<gene>
    <name evidence="5" type="ORF">AB3K24_01445</name>
</gene>
<name>A0ABV3S0R4_9LACO</name>
<feature type="domain" description="ABC transporter" evidence="4">
    <location>
        <begin position="1"/>
        <end position="196"/>
    </location>
</feature>
<organism evidence="5 6">
    <name type="scientific">Leuconostoc aquikimchii</name>
    <dbReference type="NCBI Taxonomy" id="3236804"/>
    <lineage>
        <taxon>Bacteria</taxon>
        <taxon>Bacillati</taxon>
        <taxon>Bacillota</taxon>
        <taxon>Bacilli</taxon>
        <taxon>Lactobacillales</taxon>
        <taxon>Lactobacillaceae</taxon>
        <taxon>Leuconostoc</taxon>
    </lineage>
</organism>
<evidence type="ECO:0000313" key="5">
    <source>
        <dbReference type="EMBL" id="MEX0380028.1"/>
    </source>
</evidence>
<dbReference type="InterPro" id="IPR003439">
    <property type="entry name" value="ABC_transporter-like_ATP-bd"/>
</dbReference>
<dbReference type="SUPFAM" id="SSF52540">
    <property type="entry name" value="P-loop containing nucleoside triphosphate hydrolases"/>
    <property type="match status" value="1"/>
</dbReference>
<keyword evidence="6" id="KW-1185">Reference proteome</keyword>
<sequence length="205" mass="22935">MTLKSGHIVGLVAPNGTGKTTLMRGINKDILITSGQIVLSNNETVFFMENQDALFPMLTVNEMFKYIAQSWKSKVSSESVINLLKISNYTNKKIASLSLGMRQMVMIGVYLLVDAEIMLFDEPINGLDQVNMSIISNVMLDLKQKNKIVIVSSHLLDNLSQFVDEFWYLKGGTVVKSLPNTNNIIKVKANYENIYGDLNENANHI</sequence>
<comment type="caution">
    <text evidence="5">The sequence shown here is derived from an EMBL/GenBank/DDBJ whole genome shotgun (WGS) entry which is preliminary data.</text>
</comment>
<keyword evidence="2" id="KW-0547">Nucleotide-binding</keyword>
<dbReference type="EMBL" id="JBFPER010000001">
    <property type="protein sequence ID" value="MEX0380028.1"/>
    <property type="molecule type" value="Genomic_DNA"/>
</dbReference>
<keyword evidence="3 5" id="KW-0067">ATP-binding</keyword>
<dbReference type="Gene3D" id="3.40.50.300">
    <property type="entry name" value="P-loop containing nucleotide triphosphate hydrolases"/>
    <property type="match status" value="1"/>
</dbReference>
<protein>
    <submittedName>
        <fullName evidence="5">ATP-binding cassette domain-containing protein</fullName>
    </submittedName>
</protein>
<evidence type="ECO:0000256" key="1">
    <source>
        <dbReference type="ARBA" id="ARBA00022448"/>
    </source>
</evidence>
<dbReference type="PANTHER" id="PTHR42939:SF1">
    <property type="entry name" value="ABC TRANSPORTER ATP-BINDING PROTEIN ALBC-RELATED"/>
    <property type="match status" value="1"/>
</dbReference>
<dbReference type="RefSeq" id="WP_367973459.1">
    <property type="nucleotide sequence ID" value="NZ_JBFPEQ010000001.1"/>
</dbReference>
<evidence type="ECO:0000259" key="4">
    <source>
        <dbReference type="PROSITE" id="PS50893"/>
    </source>
</evidence>
<reference evidence="5 6" key="1">
    <citation type="submission" date="2024-07" db="EMBL/GenBank/DDBJ databases">
        <authorList>
            <person name="Yun M."/>
        </authorList>
    </citation>
    <scope>NUCLEOTIDE SEQUENCE [LARGE SCALE GENOMIC DNA]</scope>
    <source>
        <strain evidence="5 6">MS01</strain>
    </source>
</reference>
<dbReference type="PANTHER" id="PTHR42939">
    <property type="entry name" value="ABC TRANSPORTER ATP-BINDING PROTEIN ALBC-RELATED"/>
    <property type="match status" value="1"/>
</dbReference>
<dbReference type="InterPro" id="IPR003593">
    <property type="entry name" value="AAA+_ATPase"/>
</dbReference>
<keyword evidence="1" id="KW-0813">Transport</keyword>
<dbReference type="InterPro" id="IPR017871">
    <property type="entry name" value="ABC_transporter-like_CS"/>
</dbReference>
<evidence type="ECO:0000256" key="2">
    <source>
        <dbReference type="ARBA" id="ARBA00022741"/>
    </source>
</evidence>
<dbReference type="GO" id="GO:0005524">
    <property type="term" value="F:ATP binding"/>
    <property type="evidence" value="ECO:0007669"/>
    <property type="project" value="UniProtKB-KW"/>
</dbReference>
<dbReference type="PROSITE" id="PS00211">
    <property type="entry name" value="ABC_TRANSPORTER_1"/>
    <property type="match status" value="1"/>
</dbReference>
<dbReference type="Proteomes" id="UP001556617">
    <property type="component" value="Unassembled WGS sequence"/>
</dbReference>
<accession>A0ABV3S0R4</accession>
<evidence type="ECO:0000313" key="6">
    <source>
        <dbReference type="Proteomes" id="UP001556617"/>
    </source>
</evidence>
<dbReference type="SMART" id="SM00382">
    <property type="entry name" value="AAA"/>
    <property type="match status" value="1"/>
</dbReference>